<dbReference type="WBParaSite" id="HPLM_0001839401-mRNA-1">
    <property type="protein sequence ID" value="HPLM_0001839401-mRNA-1"/>
    <property type="gene ID" value="HPLM_0001839401"/>
</dbReference>
<accession>A0A0N4X220</accession>
<protein>
    <submittedName>
        <fullName evidence="1">ABC transporter ATP-binding protein</fullName>
    </submittedName>
</protein>
<organism evidence="1">
    <name type="scientific">Haemonchus placei</name>
    <name type="common">Barber's pole worm</name>
    <dbReference type="NCBI Taxonomy" id="6290"/>
    <lineage>
        <taxon>Eukaryota</taxon>
        <taxon>Metazoa</taxon>
        <taxon>Ecdysozoa</taxon>
        <taxon>Nematoda</taxon>
        <taxon>Chromadorea</taxon>
        <taxon>Rhabditida</taxon>
        <taxon>Rhabditina</taxon>
        <taxon>Rhabditomorpha</taxon>
        <taxon>Strongyloidea</taxon>
        <taxon>Trichostrongylidae</taxon>
        <taxon>Haemonchus</taxon>
    </lineage>
</organism>
<name>A0A0N4X220_HAEPC</name>
<reference evidence="1" key="1">
    <citation type="submission" date="2017-02" db="UniProtKB">
        <authorList>
            <consortium name="WormBaseParasite"/>
        </authorList>
    </citation>
    <scope>IDENTIFICATION</scope>
</reference>
<evidence type="ECO:0000313" key="1">
    <source>
        <dbReference type="WBParaSite" id="HPLM_0001839401-mRNA-1"/>
    </source>
</evidence>
<sequence length="31" mass="3621">LDRRLFLVQGNSPLMNRPLRRLGDTSVYVHP</sequence>
<proteinExistence type="predicted"/>
<dbReference type="AlphaFoldDB" id="A0A0N4X220"/>